<dbReference type="AlphaFoldDB" id="A0A916V0L9"/>
<evidence type="ECO:0008006" key="4">
    <source>
        <dbReference type="Google" id="ProtNLM"/>
    </source>
</evidence>
<name>A0A916V0L9_9HYPH</name>
<dbReference type="Proteomes" id="UP000637002">
    <property type="component" value="Unassembled WGS sequence"/>
</dbReference>
<evidence type="ECO:0000313" key="2">
    <source>
        <dbReference type="EMBL" id="GGC94755.1"/>
    </source>
</evidence>
<gene>
    <name evidence="2" type="ORF">GCM10010994_60610</name>
</gene>
<sequence>MKVAAIVLAAALAMTGAPPPANAAEPTASALIKRWREANEICRGSSPVTAYVQAVCDEREAIGRQIDTMNWCYGRRGEYQYQKDWHRCGPRSIREGQPDD</sequence>
<feature type="chain" id="PRO_5037218309" description="DUF1311 domain-containing protein" evidence="1">
    <location>
        <begin position="24"/>
        <end position="100"/>
    </location>
</feature>
<dbReference type="EMBL" id="BMGG01000019">
    <property type="protein sequence ID" value="GGC94755.1"/>
    <property type="molecule type" value="Genomic_DNA"/>
</dbReference>
<evidence type="ECO:0000256" key="1">
    <source>
        <dbReference type="SAM" id="SignalP"/>
    </source>
</evidence>
<dbReference type="RefSeq" id="WP_188612926.1">
    <property type="nucleotide sequence ID" value="NZ_BMGG01000019.1"/>
</dbReference>
<accession>A0A916V0L9</accession>
<organism evidence="2 3">
    <name type="scientific">Chelatococcus reniformis</name>
    <dbReference type="NCBI Taxonomy" id="1494448"/>
    <lineage>
        <taxon>Bacteria</taxon>
        <taxon>Pseudomonadati</taxon>
        <taxon>Pseudomonadota</taxon>
        <taxon>Alphaproteobacteria</taxon>
        <taxon>Hyphomicrobiales</taxon>
        <taxon>Chelatococcaceae</taxon>
        <taxon>Chelatococcus</taxon>
    </lineage>
</organism>
<keyword evidence="1" id="KW-0732">Signal</keyword>
<keyword evidence="3" id="KW-1185">Reference proteome</keyword>
<feature type="signal peptide" evidence="1">
    <location>
        <begin position="1"/>
        <end position="23"/>
    </location>
</feature>
<reference evidence="2" key="1">
    <citation type="journal article" date="2014" name="Int. J. Syst. Evol. Microbiol.">
        <title>Complete genome sequence of Corynebacterium casei LMG S-19264T (=DSM 44701T), isolated from a smear-ripened cheese.</title>
        <authorList>
            <consortium name="US DOE Joint Genome Institute (JGI-PGF)"/>
            <person name="Walter F."/>
            <person name="Albersmeier A."/>
            <person name="Kalinowski J."/>
            <person name="Ruckert C."/>
        </authorList>
    </citation>
    <scope>NUCLEOTIDE SEQUENCE</scope>
    <source>
        <strain evidence="2">CGMCC 1.12919</strain>
    </source>
</reference>
<proteinExistence type="predicted"/>
<reference evidence="2" key="2">
    <citation type="submission" date="2020-09" db="EMBL/GenBank/DDBJ databases">
        <authorList>
            <person name="Sun Q."/>
            <person name="Zhou Y."/>
        </authorList>
    </citation>
    <scope>NUCLEOTIDE SEQUENCE</scope>
    <source>
        <strain evidence="2">CGMCC 1.12919</strain>
    </source>
</reference>
<comment type="caution">
    <text evidence="2">The sequence shown here is derived from an EMBL/GenBank/DDBJ whole genome shotgun (WGS) entry which is preliminary data.</text>
</comment>
<protein>
    <recommendedName>
        <fullName evidence="4">DUF1311 domain-containing protein</fullName>
    </recommendedName>
</protein>
<evidence type="ECO:0000313" key="3">
    <source>
        <dbReference type="Proteomes" id="UP000637002"/>
    </source>
</evidence>